<evidence type="ECO:0000313" key="2">
    <source>
        <dbReference type="EMBL" id="VCW66861.1"/>
    </source>
</evidence>
<feature type="region of interest" description="Disordered" evidence="1">
    <location>
        <begin position="1"/>
        <end position="55"/>
    </location>
</feature>
<accession>A0A9X9LFL3</accession>
<dbReference type="EMBL" id="CYRY02002197">
    <property type="protein sequence ID" value="VCW66861.1"/>
    <property type="molecule type" value="Genomic_DNA"/>
</dbReference>
<reference evidence="2 3" key="1">
    <citation type="submission" date="2018-10" db="EMBL/GenBank/DDBJ databases">
        <authorList>
            <person name="Ekblom R."/>
            <person name="Jareborg N."/>
        </authorList>
    </citation>
    <scope>NUCLEOTIDE SEQUENCE [LARGE SCALE GENOMIC DNA]</scope>
    <source>
        <tissue evidence="2">Muscle</tissue>
    </source>
</reference>
<feature type="non-terminal residue" evidence="2">
    <location>
        <position position="55"/>
    </location>
</feature>
<keyword evidence="3" id="KW-1185">Reference proteome</keyword>
<comment type="caution">
    <text evidence="2">The sequence shown here is derived from an EMBL/GenBank/DDBJ whole genome shotgun (WGS) entry which is preliminary data.</text>
</comment>
<protein>
    <submittedName>
        <fullName evidence="2">Uncharacterized protein</fullName>
    </submittedName>
</protein>
<name>A0A9X9LFL3_GULGU</name>
<evidence type="ECO:0000256" key="1">
    <source>
        <dbReference type="SAM" id="MobiDB-lite"/>
    </source>
</evidence>
<proteinExistence type="predicted"/>
<dbReference type="Proteomes" id="UP000269945">
    <property type="component" value="Unassembled WGS sequence"/>
</dbReference>
<dbReference type="AlphaFoldDB" id="A0A9X9LFL3"/>
<sequence>MWAPGWEGGGGVPKGLHPQAQEDPSPLSSQHLGQTACPPCGLPPTGHTAPGAKTS</sequence>
<evidence type="ECO:0000313" key="3">
    <source>
        <dbReference type="Proteomes" id="UP000269945"/>
    </source>
</evidence>
<feature type="compositionally biased region" description="Gly residues" evidence="1">
    <location>
        <begin position="1"/>
        <end position="13"/>
    </location>
</feature>
<organism evidence="2 3">
    <name type="scientific">Gulo gulo</name>
    <name type="common">Wolverine</name>
    <name type="synonym">Gluton</name>
    <dbReference type="NCBI Taxonomy" id="48420"/>
    <lineage>
        <taxon>Eukaryota</taxon>
        <taxon>Metazoa</taxon>
        <taxon>Chordata</taxon>
        <taxon>Craniata</taxon>
        <taxon>Vertebrata</taxon>
        <taxon>Euteleostomi</taxon>
        <taxon>Mammalia</taxon>
        <taxon>Eutheria</taxon>
        <taxon>Laurasiatheria</taxon>
        <taxon>Carnivora</taxon>
        <taxon>Caniformia</taxon>
        <taxon>Musteloidea</taxon>
        <taxon>Mustelidae</taxon>
        <taxon>Guloninae</taxon>
        <taxon>Gulo</taxon>
    </lineage>
</organism>
<gene>
    <name evidence="2" type="ORF">BN2614_LOCUS2</name>
</gene>